<name>A0ABT6JY80_9GAMM</name>
<dbReference type="NCBIfam" id="TIGR00229">
    <property type="entry name" value="sensory_box"/>
    <property type="match status" value="2"/>
</dbReference>
<dbReference type="PANTHER" id="PTHR44757:SF2">
    <property type="entry name" value="BIOFILM ARCHITECTURE MAINTENANCE PROTEIN MBAA"/>
    <property type="match status" value="1"/>
</dbReference>
<sequence length="969" mass="105937">MGIGLGLLLMGGLAVLLWHDRQARIDAAHRQSLAVATGVDRLLHYGLRNLERALSGIAADAATWAAQAPEQRDLLLEESIKGVAERQQELHSIVLVDAQGRALSTGEGDPQLPQWLSRGSQRGGLVVGPLQADGEGGWWVRLAMPYDGSRWLLTRLRTGELAGMMRDLDIGRDGNVVMLDRDGVLLARVPDGAEQSFVGRRLPMPDAILGGAEALTRRSISPLDGLDRARAFSAGSGYPLVVSVGLGIGEALGTWYRLALVSLVVSLLYWAGLAFLVHRLAAAERSHAALVDELGAQADWLDQAQRAANTGVWRMEPDGEHVRVSAHTAAMFGLEPVDAVWPSARFFARMHPDDRERVQREFAQAYASGQPYVAEYRVVLEDGRVRWVSARGGVAGDARGGGRFAGTVVDVTDLHEARARIERAEAQFRALFERNPLPFFVFDAQTLRFLAVNRAAVSAYGYSVEEFLAMTILDIRPAEAAGAVLESMRRRSGTEDVDGVWTHRRRDGSLLDVRVFSSGIEFSGRPARLVLAEDVSDRVAYERDLAWRATHDPTTGLPTLAALTQRLDALVKEGRSTRYVVAYVRLRELERLAPTLGQRIGDAMLREVAGRIEMIGETFGLACHWPGQSFVVVALDASRRAQLLSELEQAIETPVELEGGAHPIEASIGIAEGPEPGEGAEQVAGHAALAALQAWQEQVPVMAYDRIMAVQAGERLVLARRIREALDRQEFELHYQPIRRISDGRIVALEALLRWRQRDGGFVPPDVFIPLAEASGLIVPIGRWTLEQAAQAHGRVAAHGHHDVAIAVNVSAVQLLADNVPEVIRDLQREHRLPRGALHVELTESVLLRQPQVARMRMLELRVAGVGIAIDDFGTGFSSMTYLRNLPLDSIKIDRGFVHQVHADERNASICRALIALAHGLGLGTVAEGVETAEELDWLRRNGCDQAQGYHLGRPAPLDKVIESIVEAA</sequence>
<dbReference type="InterPro" id="IPR035965">
    <property type="entry name" value="PAS-like_dom_sf"/>
</dbReference>
<dbReference type="CDD" id="cd00130">
    <property type="entry name" value="PAS"/>
    <property type="match status" value="2"/>
</dbReference>
<dbReference type="SUPFAM" id="SSF141868">
    <property type="entry name" value="EAL domain-like"/>
    <property type="match status" value="1"/>
</dbReference>
<dbReference type="Gene3D" id="3.30.70.270">
    <property type="match status" value="1"/>
</dbReference>
<dbReference type="CDD" id="cd12915">
    <property type="entry name" value="PDC2_DGC_like"/>
    <property type="match status" value="1"/>
</dbReference>
<evidence type="ECO:0000259" key="4">
    <source>
        <dbReference type="PROSITE" id="PS50887"/>
    </source>
</evidence>
<dbReference type="Gene3D" id="3.30.450.20">
    <property type="entry name" value="PAS domain"/>
    <property type="match status" value="3"/>
</dbReference>
<dbReference type="SMART" id="SM00267">
    <property type="entry name" value="GGDEF"/>
    <property type="match status" value="1"/>
</dbReference>
<feature type="domain" description="PAC" evidence="2">
    <location>
        <begin position="372"/>
        <end position="423"/>
    </location>
</feature>
<evidence type="ECO:0000313" key="5">
    <source>
        <dbReference type="EMBL" id="MDH5834876.1"/>
    </source>
</evidence>
<accession>A0ABT6JY80</accession>
<organism evidence="5 6">
    <name type="scientific">Luteimonas kalidii</name>
    <dbReference type="NCBI Taxonomy" id="3042025"/>
    <lineage>
        <taxon>Bacteria</taxon>
        <taxon>Pseudomonadati</taxon>
        <taxon>Pseudomonadota</taxon>
        <taxon>Gammaproteobacteria</taxon>
        <taxon>Lysobacterales</taxon>
        <taxon>Lysobacteraceae</taxon>
        <taxon>Luteimonas</taxon>
    </lineage>
</organism>
<dbReference type="InterPro" id="IPR000160">
    <property type="entry name" value="GGDEF_dom"/>
</dbReference>
<dbReference type="PROSITE" id="PS50883">
    <property type="entry name" value="EAL"/>
    <property type="match status" value="1"/>
</dbReference>
<keyword evidence="6" id="KW-1185">Reference proteome</keyword>
<dbReference type="InterPro" id="IPR029787">
    <property type="entry name" value="Nucleotide_cyclase"/>
</dbReference>
<dbReference type="RefSeq" id="WP_280579373.1">
    <property type="nucleotide sequence ID" value="NZ_JARXRO010000018.1"/>
</dbReference>
<dbReference type="Pfam" id="PF13188">
    <property type="entry name" value="PAS_8"/>
    <property type="match status" value="1"/>
</dbReference>
<evidence type="ECO:0000259" key="2">
    <source>
        <dbReference type="PROSITE" id="PS50113"/>
    </source>
</evidence>
<dbReference type="InterPro" id="IPR043128">
    <property type="entry name" value="Rev_trsase/Diguanyl_cyclase"/>
</dbReference>
<dbReference type="InterPro" id="IPR052155">
    <property type="entry name" value="Biofilm_reg_signaling"/>
</dbReference>
<dbReference type="InterPro" id="IPR035919">
    <property type="entry name" value="EAL_sf"/>
</dbReference>
<evidence type="ECO:0000259" key="3">
    <source>
        <dbReference type="PROSITE" id="PS50883"/>
    </source>
</evidence>
<dbReference type="PANTHER" id="PTHR44757">
    <property type="entry name" value="DIGUANYLATE CYCLASE DGCP"/>
    <property type="match status" value="1"/>
</dbReference>
<reference evidence="5 6" key="1">
    <citation type="submission" date="2023-04" db="EMBL/GenBank/DDBJ databases">
        <title>Luteimonas sp. M1R5S59.</title>
        <authorList>
            <person name="Sun J.-Q."/>
        </authorList>
    </citation>
    <scope>NUCLEOTIDE SEQUENCE [LARGE SCALE GENOMIC DNA]</scope>
    <source>
        <strain evidence="5 6">M1R5S59</strain>
    </source>
</reference>
<feature type="domain" description="GGDEF" evidence="4">
    <location>
        <begin position="577"/>
        <end position="712"/>
    </location>
</feature>
<dbReference type="SMART" id="SM00091">
    <property type="entry name" value="PAS"/>
    <property type="match status" value="2"/>
</dbReference>
<dbReference type="Gene3D" id="3.20.20.450">
    <property type="entry name" value="EAL domain"/>
    <property type="match status" value="1"/>
</dbReference>
<gene>
    <name evidence="5" type="ORF">QFW81_13235</name>
</gene>
<feature type="domain" description="PAS" evidence="1">
    <location>
        <begin position="424"/>
        <end position="490"/>
    </location>
</feature>
<dbReference type="CDD" id="cd01948">
    <property type="entry name" value="EAL"/>
    <property type="match status" value="1"/>
</dbReference>
<dbReference type="PROSITE" id="PS50887">
    <property type="entry name" value="GGDEF"/>
    <property type="match status" value="1"/>
</dbReference>
<dbReference type="InterPro" id="IPR000700">
    <property type="entry name" value="PAS-assoc_C"/>
</dbReference>
<dbReference type="EMBL" id="JARXRO010000018">
    <property type="protein sequence ID" value="MDH5834876.1"/>
    <property type="molecule type" value="Genomic_DNA"/>
</dbReference>
<dbReference type="Pfam" id="PF00990">
    <property type="entry name" value="GGDEF"/>
    <property type="match status" value="1"/>
</dbReference>
<comment type="caution">
    <text evidence="5">The sequence shown here is derived from an EMBL/GenBank/DDBJ whole genome shotgun (WGS) entry which is preliminary data.</text>
</comment>
<dbReference type="Pfam" id="PF08447">
    <property type="entry name" value="PAS_3"/>
    <property type="match status" value="1"/>
</dbReference>
<dbReference type="SUPFAM" id="SSF55785">
    <property type="entry name" value="PYP-like sensor domain (PAS domain)"/>
    <property type="match status" value="2"/>
</dbReference>
<protein>
    <submittedName>
        <fullName evidence="5">EAL domain-containing protein</fullName>
    </submittedName>
</protein>
<dbReference type="PROSITE" id="PS50113">
    <property type="entry name" value="PAC"/>
    <property type="match status" value="1"/>
</dbReference>
<dbReference type="SMART" id="SM00052">
    <property type="entry name" value="EAL"/>
    <property type="match status" value="1"/>
</dbReference>
<dbReference type="SUPFAM" id="SSF55073">
    <property type="entry name" value="Nucleotide cyclase"/>
    <property type="match status" value="1"/>
</dbReference>
<dbReference type="Gene3D" id="2.10.70.100">
    <property type="match status" value="1"/>
</dbReference>
<dbReference type="Proteomes" id="UP001156873">
    <property type="component" value="Unassembled WGS sequence"/>
</dbReference>
<dbReference type="InterPro" id="IPR000014">
    <property type="entry name" value="PAS"/>
</dbReference>
<dbReference type="Pfam" id="PF00563">
    <property type="entry name" value="EAL"/>
    <property type="match status" value="1"/>
</dbReference>
<evidence type="ECO:0000313" key="6">
    <source>
        <dbReference type="Proteomes" id="UP001156873"/>
    </source>
</evidence>
<dbReference type="InterPro" id="IPR013655">
    <property type="entry name" value="PAS_fold_3"/>
</dbReference>
<dbReference type="PROSITE" id="PS50112">
    <property type="entry name" value="PAS"/>
    <property type="match status" value="2"/>
</dbReference>
<evidence type="ECO:0000259" key="1">
    <source>
        <dbReference type="PROSITE" id="PS50112"/>
    </source>
</evidence>
<feature type="domain" description="EAL" evidence="3">
    <location>
        <begin position="715"/>
        <end position="969"/>
    </location>
</feature>
<dbReference type="InterPro" id="IPR001633">
    <property type="entry name" value="EAL_dom"/>
</dbReference>
<feature type="domain" description="PAS" evidence="1">
    <location>
        <begin position="297"/>
        <end position="369"/>
    </location>
</feature>
<proteinExistence type="predicted"/>